<reference evidence="1 2" key="2">
    <citation type="submission" date="2015-01" db="EMBL/GenBank/DDBJ databases">
        <authorList>
            <consortium name="NBRP consortium"/>
            <person name="Sawabe T."/>
            <person name="Meirelles P."/>
            <person name="Feng G."/>
            <person name="Sayaka M."/>
            <person name="Hattori M."/>
            <person name="Ohkuma M."/>
        </authorList>
    </citation>
    <scope>NUCLEOTIDE SEQUENCE [LARGE SCALE GENOMIC DNA]</scope>
    <source>
        <strain evidence="2">JCM 19241</strain>
    </source>
</reference>
<dbReference type="Proteomes" id="UP000031666">
    <property type="component" value="Unassembled WGS sequence"/>
</dbReference>
<gene>
    <name evidence="1" type="ORF">JCM19241_1030</name>
</gene>
<comment type="caution">
    <text evidence="1">The sequence shown here is derived from an EMBL/GenBank/DDBJ whole genome shotgun (WGS) entry which is preliminary data.</text>
</comment>
<protein>
    <recommendedName>
        <fullName evidence="3">Na(+)-translocating NADH-quinone reductase subunit B</fullName>
    </recommendedName>
</protein>
<dbReference type="AlphaFoldDB" id="A0A0B8QCK0"/>
<reference evidence="1 2" key="1">
    <citation type="submission" date="2015-01" db="EMBL/GenBank/DDBJ databases">
        <title>Vibrio sp. C94 JCM 19241 whole genome shotgun sequence.</title>
        <authorList>
            <person name="Sawabe T."/>
            <person name="Meirelles P."/>
            <person name="Feng G."/>
            <person name="Sayaka M."/>
            <person name="Hattori M."/>
            <person name="Ohkuma M."/>
        </authorList>
    </citation>
    <scope>NUCLEOTIDE SEQUENCE [LARGE SCALE GENOMIC DNA]</scope>
    <source>
        <strain evidence="2">JCM 19241</strain>
    </source>
</reference>
<dbReference type="STRING" id="1481914.JCM19241_1030"/>
<evidence type="ECO:0008006" key="3">
    <source>
        <dbReference type="Google" id="ProtNLM"/>
    </source>
</evidence>
<evidence type="ECO:0000313" key="2">
    <source>
        <dbReference type="Proteomes" id="UP000031666"/>
    </source>
</evidence>
<sequence length="83" mass="9483">MELLVESLEGDIYLAYQVQGDSKTPFLDHNSKPMRFHSLEQIRSHCEGISYESASLRQNSAYDEMCGSNSMGSNIMVIDLNWY</sequence>
<accession>A0A0B8QCK0</accession>
<evidence type="ECO:0000313" key="1">
    <source>
        <dbReference type="EMBL" id="GAM74687.1"/>
    </source>
</evidence>
<dbReference type="InterPro" id="IPR045508">
    <property type="entry name" value="DUF6482"/>
</dbReference>
<dbReference type="Pfam" id="PF20090">
    <property type="entry name" value="DUF6482"/>
    <property type="match status" value="1"/>
</dbReference>
<name>A0A0B8QCK0_9VIBR</name>
<dbReference type="EMBL" id="BBSC01000003">
    <property type="protein sequence ID" value="GAM74687.1"/>
    <property type="molecule type" value="Genomic_DNA"/>
</dbReference>
<proteinExistence type="predicted"/>
<organism evidence="1 2">
    <name type="scientific">Vibrio ishigakensis</name>
    <dbReference type="NCBI Taxonomy" id="1481914"/>
    <lineage>
        <taxon>Bacteria</taxon>
        <taxon>Pseudomonadati</taxon>
        <taxon>Pseudomonadota</taxon>
        <taxon>Gammaproteobacteria</taxon>
        <taxon>Vibrionales</taxon>
        <taxon>Vibrionaceae</taxon>
        <taxon>Vibrio</taxon>
    </lineage>
</organism>